<organism evidence="3 4">
    <name type="scientific">Mariniblastus fucicola</name>
    <dbReference type="NCBI Taxonomy" id="980251"/>
    <lineage>
        <taxon>Bacteria</taxon>
        <taxon>Pseudomonadati</taxon>
        <taxon>Planctomycetota</taxon>
        <taxon>Planctomycetia</taxon>
        <taxon>Pirellulales</taxon>
        <taxon>Pirellulaceae</taxon>
        <taxon>Mariniblastus</taxon>
    </lineage>
</organism>
<dbReference type="AlphaFoldDB" id="A0A5B9PMR8"/>
<dbReference type="Pfam" id="PF12158">
    <property type="entry name" value="DUF3592"/>
    <property type="match status" value="1"/>
</dbReference>
<protein>
    <recommendedName>
        <fullName evidence="2">DUF3592 domain-containing protein</fullName>
    </recommendedName>
</protein>
<feature type="transmembrane region" description="Helical" evidence="1">
    <location>
        <begin position="20"/>
        <end position="43"/>
    </location>
</feature>
<feature type="transmembrane region" description="Helical" evidence="1">
    <location>
        <begin position="229"/>
        <end position="251"/>
    </location>
</feature>
<feature type="domain" description="DUF3592" evidence="2">
    <location>
        <begin position="54"/>
        <end position="136"/>
    </location>
</feature>
<feature type="transmembrane region" description="Helical" evidence="1">
    <location>
        <begin position="263"/>
        <end position="288"/>
    </location>
</feature>
<evidence type="ECO:0000256" key="1">
    <source>
        <dbReference type="SAM" id="Phobius"/>
    </source>
</evidence>
<reference evidence="3 4" key="1">
    <citation type="submission" date="2019-08" db="EMBL/GenBank/DDBJ databases">
        <title>Deep-cultivation of Planctomycetes and their phenomic and genomic characterization uncovers novel biology.</title>
        <authorList>
            <person name="Wiegand S."/>
            <person name="Jogler M."/>
            <person name="Boedeker C."/>
            <person name="Pinto D."/>
            <person name="Vollmers J."/>
            <person name="Rivas-Marin E."/>
            <person name="Kohn T."/>
            <person name="Peeters S.H."/>
            <person name="Heuer A."/>
            <person name="Rast P."/>
            <person name="Oberbeckmann S."/>
            <person name="Bunk B."/>
            <person name="Jeske O."/>
            <person name="Meyerdierks A."/>
            <person name="Storesund J.E."/>
            <person name="Kallscheuer N."/>
            <person name="Luecker S."/>
            <person name="Lage O.M."/>
            <person name="Pohl T."/>
            <person name="Merkel B.J."/>
            <person name="Hornburger P."/>
            <person name="Mueller R.-W."/>
            <person name="Bruemmer F."/>
            <person name="Labrenz M."/>
            <person name="Spormann A.M."/>
            <person name="Op den Camp H."/>
            <person name="Overmann J."/>
            <person name="Amann R."/>
            <person name="Jetten M.S.M."/>
            <person name="Mascher T."/>
            <person name="Medema M.H."/>
            <person name="Devos D.P."/>
            <person name="Kaster A.-K."/>
            <person name="Ovreas L."/>
            <person name="Rohde M."/>
            <person name="Galperin M.Y."/>
            <person name="Jogler C."/>
        </authorList>
    </citation>
    <scope>NUCLEOTIDE SEQUENCE [LARGE SCALE GENOMIC DNA]</scope>
    <source>
        <strain evidence="3 4">FC18</strain>
    </source>
</reference>
<accession>A0A5B9PMR8</accession>
<sequence length="412" mass="45123">MSVKPVSTQDSKANGRGCLVLFGSVFVILGLVLAWFIAISPIVKAASSSDWVETPCTINVSKVDVDRGDDSTTYRPRVEFSYVFDGQEFSSETYDFTSLNRAKSRCQEIVDANPVGMQTSCFVDPNDPESSVIARDYDFSWFGLLFPLFFSGVGLAFVLSALFYMKGNSNSVSGSAKRPSSNAVHSLALTAGSSDPSSASSQLHPGDAEDQMWDQPQQLEPTQTRLSKFLLTLFLALFWNGIISVFVFAILNDGFQGLSIFPILFLIPFVIVGLVLLGAVFYMFAALFNPGVELALTTGAVRRGNSVDVAWQLSGRTSAIRTLEVKVEGQESATYQRGTDTITDTNVFCAIPIIETADPGDIQFGSRSVTIPADTMHTFTADRNKISWRIVVSGEIPYWPDIEETFEFRVKP</sequence>
<gene>
    <name evidence="3" type="ORF">MFFC18_37850</name>
</gene>
<feature type="transmembrane region" description="Helical" evidence="1">
    <location>
        <begin position="139"/>
        <end position="164"/>
    </location>
</feature>
<proteinExistence type="predicted"/>
<evidence type="ECO:0000259" key="2">
    <source>
        <dbReference type="Pfam" id="PF12158"/>
    </source>
</evidence>
<dbReference type="STRING" id="980251.GCA_001642875_00200"/>
<evidence type="ECO:0000313" key="4">
    <source>
        <dbReference type="Proteomes" id="UP000322214"/>
    </source>
</evidence>
<dbReference type="KEGG" id="mff:MFFC18_37850"/>
<keyword evidence="1" id="KW-1133">Transmembrane helix</keyword>
<evidence type="ECO:0000313" key="3">
    <source>
        <dbReference type="EMBL" id="QEG23881.1"/>
    </source>
</evidence>
<dbReference type="InterPro" id="IPR021994">
    <property type="entry name" value="DUF3592"/>
</dbReference>
<keyword evidence="1" id="KW-0472">Membrane</keyword>
<dbReference type="EMBL" id="CP042912">
    <property type="protein sequence ID" value="QEG23881.1"/>
    <property type="molecule type" value="Genomic_DNA"/>
</dbReference>
<dbReference type="OrthoDB" id="228317at2"/>
<dbReference type="RefSeq" id="WP_075082999.1">
    <property type="nucleotide sequence ID" value="NZ_CP042912.1"/>
</dbReference>
<name>A0A5B9PMR8_9BACT</name>
<keyword evidence="4" id="KW-1185">Reference proteome</keyword>
<dbReference type="Proteomes" id="UP000322214">
    <property type="component" value="Chromosome"/>
</dbReference>
<keyword evidence="1" id="KW-0812">Transmembrane</keyword>